<evidence type="ECO:0008006" key="4">
    <source>
        <dbReference type="Google" id="ProtNLM"/>
    </source>
</evidence>
<protein>
    <recommendedName>
        <fullName evidence="4">Outer membrane protein beta-barrel domain-containing protein</fullName>
    </recommendedName>
</protein>
<proteinExistence type="predicted"/>
<dbReference type="HOGENOM" id="CLU_1076750_0_0_7"/>
<keyword evidence="1" id="KW-0732">Signal</keyword>
<evidence type="ECO:0000313" key="3">
    <source>
        <dbReference type="Proteomes" id="UP000002495"/>
    </source>
</evidence>
<evidence type="ECO:0000313" key="2">
    <source>
        <dbReference type="EMBL" id="AAP78226.1"/>
    </source>
</evidence>
<dbReference type="Proteomes" id="UP000002495">
    <property type="component" value="Chromosome"/>
</dbReference>
<feature type="chain" id="PRO_5004294504" description="Outer membrane protein beta-barrel domain-containing protein" evidence="1">
    <location>
        <begin position="20"/>
        <end position="253"/>
    </location>
</feature>
<dbReference type="RefSeq" id="WP_011116469.1">
    <property type="nucleotide sequence ID" value="NC_004917.1"/>
</dbReference>
<name>Q7VFP6_HELHP</name>
<dbReference type="EMBL" id="AE017125">
    <property type="protein sequence ID" value="AAP78226.1"/>
    <property type="molecule type" value="Genomic_DNA"/>
</dbReference>
<dbReference type="AlphaFoldDB" id="Q7VFP6"/>
<sequence length="253" mass="27206">MVKKMFLMFVLAGSVVLGAPSNNQKSLGDAKKQLLGNFASGSILSGSNKAGNVARWYLFNEGHLGYSYSSIGDLNLHSADIGYSVYITAIKSASGLRPYIGTEITAPIYLKFTGNSNAFVDGVANGLPGGSKVMQDIGFNGWGVQVPVIVGVQARYFYIQGMVGYAYHSLKEPYFVSDVQNDTSLEHTYHGLTYGIGAGVKVSNVFSVGLRYVMGQMTSSSRTPGASINANAVRPKDFKEDYQRISLIFGVVF</sequence>
<reference evidence="2 3" key="1">
    <citation type="journal article" date="2003" name="Proc. Natl. Acad. Sci. U.S.A.">
        <title>The complete genome sequence of the carcinogenic bacterium Helicobacter hepaticus.</title>
        <authorList>
            <person name="Suerbaum S."/>
            <person name="Josenhans C."/>
            <person name="Sterzenbach T."/>
            <person name="Drescher B."/>
            <person name="Brandt P."/>
            <person name="Bell M."/>
            <person name="Droege M."/>
            <person name="Fartmann B."/>
            <person name="Fischer H.-P."/>
            <person name="Ge Z."/>
            <person name="Hoerster A."/>
            <person name="Holland R."/>
            <person name="Klein K."/>
            <person name="Koenig J."/>
            <person name="Macko L."/>
            <person name="Mendz G.L."/>
            <person name="Nyakatura G."/>
            <person name="Schauer D.B."/>
            <person name="Shen Z."/>
            <person name="Weber J."/>
            <person name="Frosch M."/>
            <person name="Fox J.G."/>
        </authorList>
    </citation>
    <scope>NUCLEOTIDE SEQUENCE [LARGE SCALE GENOMIC DNA]</scope>
    <source>
        <strain evidence="3">ATCC 51449 / 3B1</strain>
    </source>
</reference>
<dbReference type="KEGG" id="hhe:HH_1629"/>
<feature type="signal peptide" evidence="1">
    <location>
        <begin position="1"/>
        <end position="19"/>
    </location>
</feature>
<dbReference type="STRING" id="235279.HH_1629"/>
<evidence type="ECO:0000256" key="1">
    <source>
        <dbReference type="SAM" id="SignalP"/>
    </source>
</evidence>
<organism evidence="2 3">
    <name type="scientific">Helicobacter hepaticus (strain ATCC 51449 / 3B1)</name>
    <dbReference type="NCBI Taxonomy" id="235279"/>
    <lineage>
        <taxon>Bacteria</taxon>
        <taxon>Pseudomonadati</taxon>
        <taxon>Campylobacterota</taxon>
        <taxon>Epsilonproteobacteria</taxon>
        <taxon>Campylobacterales</taxon>
        <taxon>Helicobacteraceae</taxon>
        <taxon>Helicobacter</taxon>
    </lineage>
</organism>
<dbReference type="OrthoDB" id="5322730at2"/>
<keyword evidence="3" id="KW-1185">Reference proteome</keyword>
<accession>Q7VFP6</accession>
<gene>
    <name evidence="2" type="ordered locus">HH_1629</name>
</gene>